<protein>
    <submittedName>
        <fullName evidence="2">Uncharacterized protein</fullName>
    </submittedName>
</protein>
<evidence type="ECO:0000313" key="3">
    <source>
        <dbReference type="Proteomes" id="UP000219453"/>
    </source>
</evidence>
<accession>A0A285NRX7</accession>
<reference evidence="2 3" key="1">
    <citation type="submission" date="2017-09" db="EMBL/GenBank/DDBJ databases">
        <authorList>
            <person name="Ehlers B."/>
            <person name="Leendertz F.H."/>
        </authorList>
    </citation>
    <scope>NUCLEOTIDE SEQUENCE [LARGE SCALE GENOMIC DNA]</scope>
    <source>
        <strain evidence="2 3">DSM 27208</strain>
    </source>
</reference>
<dbReference type="AlphaFoldDB" id="A0A285NRX7"/>
<dbReference type="EMBL" id="OBEJ01000002">
    <property type="protein sequence ID" value="SNZ12209.1"/>
    <property type="molecule type" value="Genomic_DNA"/>
</dbReference>
<evidence type="ECO:0000313" key="2">
    <source>
        <dbReference type="EMBL" id="SNZ12209.1"/>
    </source>
</evidence>
<gene>
    <name evidence="2" type="ORF">SAMN06269185_1551</name>
</gene>
<evidence type="ECO:0000256" key="1">
    <source>
        <dbReference type="SAM" id="MobiDB-lite"/>
    </source>
</evidence>
<dbReference type="Proteomes" id="UP000219453">
    <property type="component" value="Unassembled WGS sequence"/>
</dbReference>
<sequence length="34" mass="4005">MTWADLFDRAEGYDADEQRVSDTLARRREDATDE</sequence>
<keyword evidence="3" id="KW-1185">Reference proteome</keyword>
<organism evidence="2 3">
    <name type="scientific">Natronoarchaeum philippinense</name>
    <dbReference type="NCBI Taxonomy" id="558529"/>
    <lineage>
        <taxon>Archaea</taxon>
        <taxon>Methanobacteriati</taxon>
        <taxon>Methanobacteriota</taxon>
        <taxon>Stenosarchaea group</taxon>
        <taxon>Halobacteria</taxon>
        <taxon>Halobacteriales</taxon>
        <taxon>Natronoarchaeaceae</taxon>
    </lineage>
</organism>
<feature type="region of interest" description="Disordered" evidence="1">
    <location>
        <begin position="14"/>
        <end position="34"/>
    </location>
</feature>
<name>A0A285NRX7_NATPI</name>
<proteinExistence type="predicted"/>